<evidence type="ECO:0000313" key="4">
    <source>
        <dbReference type="EMBL" id="SSD59255.1"/>
    </source>
</evidence>
<dbReference type="EMBL" id="UFAJ01000113">
    <property type="protein sequence ID" value="SSD59255.1"/>
    <property type="molecule type" value="Genomic_DNA"/>
</dbReference>
<organism evidence="4 5">
    <name type="scientific">Saccharomycodes ludwigii</name>
    <dbReference type="NCBI Taxonomy" id="36035"/>
    <lineage>
        <taxon>Eukaryota</taxon>
        <taxon>Fungi</taxon>
        <taxon>Dikarya</taxon>
        <taxon>Ascomycota</taxon>
        <taxon>Saccharomycotina</taxon>
        <taxon>Saccharomycetes</taxon>
        <taxon>Saccharomycodales</taxon>
        <taxon>Saccharomycodaceae</taxon>
        <taxon>Saccharomycodes</taxon>
    </lineage>
</organism>
<dbReference type="AlphaFoldDB" id="A0A376B3I9"/>
<protein>
    <recommendedName>
        <fullName evidence="6">Protein KRE1</fullName>
    </recommendedName>
</protein>
<keyword evidence="2" id="KW-0472">Membrane</keyword>
<dbReference type="GO" id="GO:0031505">
    <property type="term" value="P:fungal-type cell wall organization"/>
    <property type="evidence" value="ECO:0007669"/>
    <property type="project" value="InterPro"/>
</dbReference>
<proteinExistence type="predicted"/>
<feature type="region of interest" description="Disordered" evidence="1">
    <location>
        <begin position="164"/>
        <end position="201"/>
    </location>
</feature>
<dbReference type="Pfam" id="PF17056">
    <property type="entry name" value="KRE1"/>
    <property type="match status" value="1"/>
</dbReference>
<feature type="transmembrane region" description="Helical" evidence="2">
    <location>
        <begin position="305"/>
        <end position="324"/>
    </location>
</feature>
<evidence type="ECO:0000313" key="5">
    <source>
        <dbReference type="Proteomes" id="UP000262825"/>
    </source>
</evidence>
<dbReference type="OrthoDB" id="5406216at2759"/>
<keyword evidence="2" id="KW-0812">Transmembrane</keyword>
<keyword evidence="2" id="KW-1133">Transmembrane helix</keyword>
<sequence length="325" mass="33570">MLFQKPLFNIFALILLCLSINFHVAKADQNLLTTQTIVTTDAAGVQITQTNVVNLATASTVVVTTDINANTVTLTLAVTDARFKTETTVPSTSSSSIVTISSSSTLNTLLTTTSKSTSKLLSNSLSSTSSLATATTATSSSTSSITSSISSILSASNSVSSVGSSSGSITSSSSGTTSTSKNTNLNLRPDPSTGFTKPPLSAVTTLSEDTYVTITESSTTYTTTRGKTSNLWVTIVTFGQTTVIQTTFAQRFTTQYSALSTPSSGAIGLGTLSGEVGITQTDRQITITPSNAAAINKVFNNNNNGFVTGISSLLGSIIALFMFVL</sequence>
<feature type="signal peptide" evidence="3">
    <location>
        <begin position="1"/>
        <end position="27"/>
    </location>
</feature>
<dbReference type="VEuPathDB" id="FungiDB:SCODWIG_01016"/>
<keyword evidence="5" id="KW-1185">Reference proteome</keyword>
<gene>
    <name evidence="4" type="ORF">SCODWIG_01016</name>
</gene>
<feature type="compositionally biased region" description="Low complexity" evidence="1">
    <location>
        <begin position="164"/>
        <end position="187"/>
    </location>
</feature>
<name>A0A376B3I9_9ASCO</name>
<feature type="chain" id="PRO_5016681870" description="Protein KRE1" evidence="3">
    <location>
        <begin position="28"/>
        <end position="325"/>
    </location>
</feature>
<reference evidence="5" key="1">
    <citation type="submission" date="2018-06" db="EMBL/GenBank/DDBJ databases">
        <authorList>
            <person name="Guldener U."/>
        </authorList>
    </citation>
    <scope>NUCLEOTIDE SEQUENCE [LARGE SCALE GENOMIC DNA]</scope>
    <source>
        <strain evidence="5">UTAD17</strain>
    </source>
</reference>
<evidence type="ECO:0008006" key="6">
    <source>
        <dbReference type="Google" id="ProtNLM"/>
    </source>
</evidence>
<accession>A0A376B3I9</accession>
<evidence type="ECO:0000256" key="3">
    <source>
        <dbReference type="SAM" id="SignalP"/>
    </source>
</evidence>
<evidence type="ECO:0000256" key="2">
    <source>
        <dbReference type="SAM" id="Phobius"/>
    </source>
</evidence>
<dbReference type="InterPro" id="IPR031452">
    <property type="entry name" value="Kre1"/>
</dbReference>
<dbReference type="Proteomes" id="UP000262825">
    <property type="component" value="Unassembled WGS sequence"/>
</dbReference>
<keyword evidence="3" id="KW-0732">Signal</keyword>
<evidence type="ECO:0000256" key="1">
    <source>
        <dbReference type="SAM" id="MobiDB-lite"/>
    </source>
</evidence>